<dbReference type="GO" id="GO:0004789">
    <property type="term" value="F:thiamine-phosphate diphosphorylase activity"/>
    <property type="evidence" value="ECO:0007669"/>
    <property type="project" value="UniProtKB-EC"/>
</dbReference>
<dbReference type="NCBIfam" id="TIGR00693">
    <property type="entry name" value="thiE"/>
    <property type="match status" value="1"/>
</dbReference>
<feature type="binding site" evidence="9">
    <location>
        <position position="175"/>
    </location>
    <ligand>
        <name>2-[(2R,5Z)-2-carboxy-4-methylthiazol-5(2H)-ylidene]ethyl phosphate</name>
        <dbReference type="ChEBI" id="CHEBI:62899"/>
    </ligand>
</feature>
<feature type="binding site" evidence="9">
    <location>
        <position position="94"/>
    </location>
    <ligand>
        <name>Mg(2+)</name>
        <dbReference type="ChEBI" id="CHEBI:18420"/>
    </ligand>
</feature>
<dbReference type="InterPro" id="IPR034291">
    <property type="entry name" value="TMP_synthase"/>
</dbReference>
<dbReference type="RefSeq" id="WP_334316248.1">
    <property type="nucleotide sequence ID" value="NZ_CP065938.1"/>
</dbReference>
<evidence type="ECO:0000256" key="11">
    <source>
        <dbReference type="RuleBase" id="RU004253"/>
    </source>
</evidence>
<comment type="similarity">
    <text evidence="9 10">Belongs to the thiamine-phosphate synthase family.</text>
</comment>
<evidence type="ECO:0000256" key="10">
    <source>
        <dbReference type="RuleBase" id="RU003826"/>
    </source>
</evidence>
<dbReference type="Gene3D" id="3.20.20.70">
    <property type="entry name" value="Aldolase class I"/>
    <property type="match status" value="1"/>
</dbReference>
<dbReference type="SUPFAM" id="SSF51391">
    <property type="entry name" value="Thiamin phosphate synthase"/>
    <property type="match status" value="1"/>
</dbReference>
<dbReference type="Pfam" id="PF02581">
    <property type="entry name" value="TMP-TENI"/>
    <property type="match status" value="1"/>
</dbReference>
<comment type="pathway">
    <text evidence="1 9 11">Cofactor biosynthesis; thiamine diphosphate biosynthesis; thiamine phosphate from 4-amino-2-methyl-5-diphosphomethylpyrimidine and 4-methyl-5-(2-phosphoethyl)-thiazole: step 1/1.</text>
</comment>
<comment type="function">
    <text evidence="9">Condenses 4-methyl-5-(beta-hydroxyethyl)thiazole monophosphate (THZ-P) and 2-methyl-4-amino-5-hydroxymethyl pyrimidine pyrophosphate (HMP-PP) to form thiamine monophosphate (TMP).</text>
</comment>
<reference evidence="13" key="1">
    <citation type="submission" date="2020-12" db="EMBL/GenBank/DDBJ databases">
        <title>Taurinivorans muris gen. nov., sp. nov., fundamental and realized metabolic niche of a ubiquitous sulfidogenic bacterium in the murine intestine.</title>
        <authorList>
            <person name="Ye H."/>
            <person name="Hanson B.T."/>
            <person name="Loy A."/>
        </authorList>
    </citation>
    <scope>NUCLEOTIDE SEQUENCE</scope>
    <source>
        <strain evidence="13">LT0009</strain>
    </source>
</reference>
<feature type="binding site" evidence="9">
    <location>
        <position position="113"/>
    </location>
    <ligand>
        <name>4-amino-2-methyl-5-(diphosphooxymethyl)pyrimidine</name>
        <dbReference type="ChEBI" id="CHEBI:57841"/>
    </ligand>
</feature>
<dbReference type="CDD" id="cd00564">
    <property type="entry name" value="TMP_TenI"/>
    <property type="match status" value="1"/>
</dbReference>
<evidence type="ECO:0000256" key="5">
    <source>
        <dbReference type="ARBA" id="ARBA00022977"/>
    </source>
</evidence>
<dbReference type="InterPro" id="IPR036206">
    <property type="entry name" value="ThiamineP_synth_sf"/>
</dbReference>
<comment type="catalytic activity">
    <reaction evidence="6 9 10">
        <text>4-methyl-5-(2-phosphooxyethyl)-thiazole + 4-amino-2-methyl-5-(diphosphooxymethyl)pyrimidine + H(+) = thiamine phosphate + diphosphate</text>
        <dbReference type="Rhea" id="RHEA:22328"/>
        <dbReference type="ChEBI" id="CHEBI:15378"/>
        <dbReference type="ChEBI" id="CHEBI:33019"/>
        <dbReference type="ChEBI" id="CHEBI:37575"/>
        <dbReference type="ChEBI" id="CHEBI:57841"/>
        <dbReference type="ChEBI" id="CHEBI:58296"/>
        <dbReference type="EC" id="2.5.1.3"/>
    </reaction>
</comment>
<evidence type="ECO:0000256" key="4">
    <source>
        <dbReference type="ARBA" id="ARBA00022842"/>
    </source>
</evidence>
<evidence type="ECO:0000256" key="1">
    <source>
        <dbReference type="ARBA" id="ARBA00005165"/>
    </source>
</evidence>
<feature type="binding site" evidence="9">
    <location>
        <position position="75"/>
    </location>
    <ligand>
        <name>Mg(2+)</name>
        <dbReference type="ChEBI" id="CHEBI:18420"/>
    </ligand>
</feature>
<protein>
    <recommendedName>
        <fullName evidence="9">Thiamine-phosphate synthase</fullName>
        <shortName evidence="9">TP synthase</shortName>
        <shortName evidence="9">TPS</shortName>
        <ecNumber evidence="9">2.5.1.3</ecNumber>
    </recommendedName>
    <alternativeName>
        <fullName evidence="9">Thiamine-phosphate pyrophosphorylase</fullName>
        <shortName evidence="9">TMP pyrophosphorylase</shortName>
        <shortName evidence="9">TMP-PPase</shortName>
    </alternativeName>
</protein>
<dbReference type="HAMAP" id="MF_00097">
    <property type="entry name" value="TMP_synthase"/>
    <property type="match status" value="1"/>
</dbReference>
<feature type="binding site" evidence="9">
    <location>
        <begin position="139"/>
        <end position="141"/>
    </location>
    <ligand>
        <name>2-[(2R,5Z)-2-carboxy-4-methylthiazol-5(2H)-ylidene]ethyl phosphate</name>
        <dbReference type="ChEBI" id="CHEBI:62899"/>
    </ligand>
</feature>
<sequence length="217" mass="23884">MEWSDFRDFGLYLVTDQDLCLGRPLVDVVLQAVQAGVQAVQIREKNNNTRDFLALAKVLVKEVQVRYNIPVIINDRVDIALASGAAGVHLGQSDMPVADARRLMGTRRIIGLTAPTMETLERAVKEEVQYIAVSPVFPTETKKDTAPAWGIEGMRRARAFLDEQKCTIPLMTIGGINTRNAQEILQAGVESVAVVSAICSAKDIDATVKEFLRAFQK</sequence>
<name>A0ABY5Y4M3_9BACT</name>
<feature type="binding site" evidence="9">
    <location>
        <position position="74"/>
    </location>
    <ligand>
        <name>4-amino-2-methyl-5-(diphosphooxymethyl)pyrimidine</name>
        <dbReference type="ChEBI" id="CHEBI:57841"/>
    </ligand>
</feature>
<keyword evidence="4 9" id="KW-0460">Magnesium</keyword>
<evidence type="ECO:0000256" key="3">
    <source>
        <dbReference type="ARBA" id="ARBA00022723"/>
    </source>
</evidence>
<gene>
    <name evidence="9 13" type="primary">thiE</name>
    <name evidence="13" type="ORF">JBF11_04850</name>
</gene>
<comment type="catalytic activity">
    <reaction evidence="8 9 10">
        <text>2-[(2R,5Z)-2-carboxy-4-methylthiazol-5(2H)-ylidene]ethyl phosphate + 4-amino-2-methyl-5-(diphosphooxymethyl)pyrimidine + 2 H(+) = thiamine phosphate + CO2 + diphosphate</text>
        <dbReference type="Rhea" id="RHEA:47844"/>
        <dbReference type="ChEBI" id="CHEBI:15378"/>
        <dbReference type="ChEBI" id="CHEBI:16526"/>
        <dbReference type="ChEBI" id="CHEBI:33019"/>
        <dbReference type="ChEBI" id="CHEBI:37575"/>
        <dbReference type="ChEBI" id="CHEBI:57841"/>
        <dbReference type="ChEBI" id="CHEBI:62899"/>
        <dbReference type="EC" id="2.5.1.3"/>
    </reaction>
</comment>
<evidence type="ECO:0000256" key="2">
    <source>
        <dbReference type="ARBA" id="ARBA00022679"/>
    </source>
</evidence>
<proteinExistence type="inferred from homology"/>
<dbReference type="EC" id="2.5.1.3" evidence="9"/>
<evidence type="ECO:0000259" key="12">
    <source>
        <dbReference type="Pfam" id="PF02581"/>
    </source>
</evidence>
<feature type="domain" description="Thiamine phosphate synthase/TenI" evidence="12">
    <location>
        <begin position="11"/>
        <end position="198"/>
    </location>
</feature>
<evidence type="ECO:0000313" key="14">
    <source>
        <dbReference type="Proteomes" id="UP001058120"/>
    </source>
</evidence>
<comment type="catalytic activity">
    <reaction evidence="7 9 10">
        <text>2-(2-carboxy-4-methylthiazol-5-yl)ethyl phosphate + 4-amino-2-methyl-5-(diphosphooxymethyl)pyrimidine + 2 H(+) = thiamine phosphate + CO2 + diphosphate</text>
        <dbReference type="Rhea" id="RHEA:47848"/>
        <dbReference type="ChEBI" id="CHEBI:15378"/>
        <dbReference type="ChEBI" id="CHEBI:16526"/>
        <dbReference type="ChEBI" id="CHEBI:33019"/>
        <dbReference type="ChEBI" id="CHEBI:37575"/>
        <dbReference type="ChEBI" id="CHEBI:57841"/>
        <dbReference type="ChEBI" id="CHEBI:62890"/>
        <dbReference type="EC" id="2.5.1.3"/>
    </reaction>
</comment>
<feature type="binding site" evidence="9">
    <location>
        <begin position="195"/>
        <end position="196"/>
    </location>
    <ligand>
        <name>2-[(2R,5Z)-2-carboxy-4-methylthiazol-5(2H)-ylidene]ethyl phosphate</name>
        <dbReference type="ChEBI" id="CHEBI:62899"/>
    </ligand>
</feature>
<accession>A0ABY5Y4M3</accession>
<organism evidence="13 14">
    <name type="scientific">Taurinivorans muris</name>
    <dbReference type="NCBI Taxonomy" id="2787751"/>
    <lineage>
        <taxon>Bacteria</taxon>
        <taxon>Pseudomonadati</taxon>
        <taxon>Thermodesulfobacteriota</taxon>
        <taxon>Desulfovibrionia</taxon>
        <taxon>Desulfovibrionales</taxon>
        <taxon>Desulfovibrionaceae</taxon>
        <taxon>Taurinivorans</taxon>
    </lineage>
</organism>
<keyword evidence="5 9" id="KW-0784">Thiamine biosynthesis</keyword>
<comment type="cofactor">
    <cofactor evidence="9">
        <name>Mg(2+)</name>
        <dbReference type="ChEBI" id="CHEBI:18420"/>
    </cofactor>
    <text evidence="9">Binds 1 Mg(2+) ion per subunit.</text>
</comment>
<dbReference type="InterPro" id="IPR013785">
    <property type="entry name" value="Aldolase_TIM"/>
</dbReference>
<dbReference type="PANTHER" id="PTHR20857">
    <property type="entry name" value="THIAMINE-PHOSPHATE PYROPHOSPHORYLASE"/>
    <property type="match status" value="1"/>
</dbReference>
<evidence type="ECO:0000256" key="6">
    <source>
        <dbReference type="ARBA" id="ARBA00047334"/>
    </source>
</evidence>
<dbReference type="PANTHER" id="PTHR20857:SF15">
    <property type="entry name" value="THIAMINE-PHOSPHATE SYNTHASE"/>
    <property type="match status" value="1"/>
</dbReference>
<keyword evidence="3 9" id="KW-0479">Metal-binding</keyword>
<evidence type="ECO:0000256" key="7">
    <source>
        <dbReference type="ARBA" id="ARBA00047851"/>
    </source>
</evidence>
<feature type="binding site" evidence="9">
    <location>
        <position position="142"/>
    </location>
    <ligand>
        <name>4-amino-2-methyl-5-(diphosphooxymethyl)pyrimidine</name>
        <dbReference type="ChEBI" id="CHEBI:57841"/>
    </ligand>
</feature>
<dbReference type="InterPro" id="IPR022998">
    <property type="entry name" value="ThiamineP_synth_TenI"/>
</dbReference>
<keyword evidence="2 9" id="KW-0808">Transferase</keyword>
<evidence type="ECO:0000256" key="8">
    <source>
        <dbReference type="ARBA" id="ARBA00047883"/>
    </source>
</evidence>
<evidence type="ECO:0000256" key="9">
    <source>
        <dbReference type="HAMAP-Rule" id="MF_00097"/>
    </source>
</evidence>
<feature type="binding site" evidence="9">
    <location>
        <begin position="41"/>
        <end position="45"/>
    </location>
    <ligand>
        <name>4-amino-2-methyl-5-(diphosphooxymethyl)pyrimidine</name>
        <dbReference type="ChEBI" id="CHEBI:57841"/>
    </ligand>
</feature>
<evidence type="ECO:0000313" key="13">
    <source>
        <dbReference type="EMBL" id="UWX06637.1"/>
    </source>
</evidence>
<dbReference type="EMBL" id="CP065938">
    <property type="protein sequence ID" value="UWX06637.1"/>
    <property type="molecule type" value="Genomic_DNA"/>
</dbReference>
<dbReference type="Proteomes" id="UP001058120">
    <property type="component" value="Chromosome"/>
</dbReference>
<keyword evidence="14" id="KW-1185">Reference proteome</keyword>